<dbReference type="Pfam" id="PF01370">
    <property type="entry name" value="Epimerase"/>
    <property type="match status" value="1"/>
</dbReference>
<dbReference type="Proteomes" id="UP000619355">
    <property type="component" value="Unassembled WGS sequence"/>
</dbReference>
<feature type="domain" description="NAD-dependent epimerase/dehydratase" evidence="1">
    <location>
        <begin position="5"/>
        <end position="219"/>
    </location>
</feature>
<dbReference type="InterPro" id="IPR036291">
    <property type="entry name" value="NAD(P)-bd_dom_sf"/>
</dbReference>
<dbReference type="PANTHER" id="PTHR43245">
    <property type="entry name" value="BIFUNCTIONAL POLYMYXIN RESISTANCE PROTEIN ARNA"/>
    <property type="match status" value="1"/>
</dbReference>
<dbReference type="EMBL" id="BNBF01000017">
    <property type="protein sequence ID" value="GHG62249.1"/>
    <property type="molecule type" value="Genomic_DNA"/>
</dbReference>
<accession>A0A919KE35</accession>
<keyword evidence="3" id="KW-1185">Reference proteome</keyword>
<dbReference type="RefSeq" id="WP_189984636.1">
    <property type="nucleotide sequence ID" value="NZ_BNBF01000017.1"/>
</dbReference>
<dbReference type="InterPro" id="IPR001509">
    <property type="entry name" value="Epimerase_deHydtase"/>
</dbReference>
<dbReference type="InterPro" id="IPR050177">
    <property type="entry name" value="Lipid_A_modif_metabolic_enz"/>
</dbReference>
<comment type="caution">
    <text evidence="2">The sequence shown here is derived from an EMBL/GenBank/DDBJ whole genome shotgun (WGS) entry which is preliminary data.</text>
</comment>
<evidence type="ECO:0000313" key="2">
    <source>
        <dbReference type="EMBL" id="GHG62249.1"/>
    </source>
</evidence>
<dbReference type="AlphaFoldDB" id="A0A919KE35"/>
<sequence length="316" mass="33744">MKVGVTGGQGFIGSHIRTELLNRGHQVVVFDRHPHTPIAKGEEFFLGDIRDETAVVELAAHVGGIIHLAAVLGTQETIGNPRPSADTNIRGSLNVFEAANQYRLPTVYAGVGNSWMRDHGTGSYTISKTAAEDYARMFNAYRDGQITIVRPVNAYGPGQSVAAPYGTSKVRKILPAFTCRALTGADIEVYGDGTQVSDCVYVGDVARAFVAALEHTAEHGPAEQPVEVGPMTSVTVNDIARLVAGEAARVTGRDPVGVKHLPMRPGEVPNAVVCADTSTLQQIGMTAADFVPLDEGIRRTVDYYATEWLPGYLEAA</sequence>
<reference evidence="3" key="1">
    <citation type="journal article" date="2019" name="Int. J. Syst. Evol. Microbiol.">
        <title>The Global Catalogue of Microorganisms (GCM) 10K type strain sequencing project: providing services to taxonomists for standard genome sequencing and annotation.</title>
        <authorList>
            <consortium name="The Broad Institute Genomics Platform"/>
            <consortium name="The Broad Institute Genome Sequencing Center for Infectious Disease"/>
            <person name="Wu L."/>
            <person name="Ma J."/>
        </authorList>
    </citation>
    <scope>NUCLEOTIDE SEQUENCE [LARGE SCALE GENOMIC DNA]</scope>
    <source>
        <strain evidence="3">JCM 4253</strain>
    </source>
</reference>
<dbReference type="Gene3D" id="3.40.50.720">
    <property type="entry name" value="NAD(P)-binding Rossmann-like Domain"/>
    <property type="match status" value="1"/>
</dbReference>
<organism evidence="2 3">
    <name type="scientific">Streptomyces capoamus</name>
    <dbReference type="NCBI Taxonomy" id="68183"/>
    <lineage>
        <taxon>Bacteria</taxon>
        <taxon>Bacillati</taxon>
        <taxon>Actinomycetota</taxon>
        <taxon>Actinomycetes</taxon>
        <taxon>Kitasatosporales</taxon>
        <taxon>Streptomycetaceae</taxon>
        <taxon>Streptomyces</taxon>
    </lineage>
</organism>
<dbReference type="PANTHER" id="PTHR43245:SF13">
    <property type="entry name" value="UDP-D-APIOSE_UDP-D-XYLOSE SYNTHASE 2"/>
    <property type="match status" value="1"/>
</dbReference>
<protein>
    <submittedName>
        <fullName evidence="2">NDP-sugar dehydratase or epimerase</fullName>
    </submittedName>
</protein>
<name>A0A919KE35_9ACTN</name>
<evidence type="ECO:0000313" key="3">
    <source>
        <dbReference type="Proteomes" id="UP000619355"/>
    </source>
</evidence>
<gene>
    <name evidence="2" type="ORF">GCM10018980_52050</name>
</gene>
<dbReference type="SUPFAM" id="SSF51735">
    <property type="entry name" value="NAD(P)-binding Rossmann-fold domains"/>
    <property type="match status" value="1"/>
</dbReference>
<proteinExistence type="predicted"/>
<evidence type="ECO:0000259" key="1">
    <source>
        <dbReference type="Pfam" id="PF01370"/>
    </source>
</evidence>